<dbReference type="Proteomes" id="UP001388673">
    <property type="component" value="Unassembled WGS sequence"/>
</dbReference>
<feature type="compositionally biased region" description="Basic and acidic residues" evidence="1">
    <location>
        <begin position="237"/>
        <end position="251"/>
    </location>
</feature>
<feature type="compositionally biased region" description="Basic and acidic residues" evidence="1">
    <location>
        <begin position="360"/>
        <end position="374"/>
    </location>
</feature>
<dbReference type="KEGG" id="kne:92179418"/>
<dbReference type="EMBL" id="JBCAWK010000004">
    <property type="protein sequence ID" value="KAK8861340.1"/>
    <property type="molecule type" value="Genomic_DNA"/>
</dbReference>
<feature type="compositionally biased region" description="Basic and acidic residues" evidence="1">
    <location>
        <begin position="689"/>
        <end position="703"/>
    </location>
</feature>
<accession>A0AAW0Z092</accession>
<feature type="region of interest" description="Disordered" evidence="1">
    <location>
        <begin position="682"/>
        <end position="787"/>
    </location>
</feature>
<organism evidence="2 3">
    <name type="scientific">Kwoniella newhampshirensis</name>
    <dbReference type="NCBI Taxonomy" id="1651941"/>
    <lineage>
        <taxon>Eukaryota</taxon>
        <taxon>Fungi</taxon>
        <taxon>Dikarya</taxon>
        <taxon>Basidiomycota</taxon>
        <taxon>Agaricomycotina</taxon>
        <taxon>Tremellomycetes</taxon>
        <taxon>Tremellales</taxon>
        <taxon>Cryptococcaceae</taxon>
        <taxon>Kwoniella</taxon>
    </lineage>
</organism>
<feature type="region of interest" description="Disordered" evidence="1">
    <location>
        <begin position="256"/>
        <end position="449"/>
    </location>
</feature>
<evidence type="ECO:0000256" key="1">
    <source>
        <dbReference type="SAM" id="MobiDB-lite"/>
    </source>
</evidence>
<feature type="compositionally biased region" description="Basic and acidic residues" evidence="1">
    <location>
        <begin position="710"/>
        <end position="739"/>
    </location>
</feature>
<dbReference type="AlphaFoldDB" id="A0AAW0Z092"/>
<sequence length="944" mass="105144">MPLPIFLQPLLLVVYYQQRLSERILRMFGPVEQAVAFVVIAGLGEYLQRGPANFRSAMQTPPSFWAPTPGVLVAPQVEAVPLHQAEAKVLSSVNVKKGQTNGEIDSASSAENETTQDPGLTPAHSSGYINATAILIILLTLNLLQAFVPADLKKRLKESWDIFWPPWQDRSRPRSSFITKDAPHLLQSPDPSEMTVISEKVEMERKSAQKGEDPSSSMHMVEKKDIQIVEAASIRTTGDRGPEKELEKVREKVRIATSEDRKEVEDKTEEVIRSRSEDRRGSEISDKRAVEGKRPDDVSSGRHAEDEVTESERARKVKKGISASRKPSTEEPPQSIKDKGKERMEGERPKDVCSAAKTDTVQKVEVKEVKEKSRPRPTSFHTEISTPKSVRKDSAPSAAEKMPKTSPSSSDIEINPSDPLMSGDYRPLKSALKKSKKKPRQHKNIHHNFFMTMRGWRPALVPFPHGYHPKPNHARNSLWWDNIPKNAEHIMTPPLTPKKPADDGDNEEGKSESGKEKEKVKEKSRKEEKPKEGDKEKANRSMPKATVGDKDQIKSKEQTTDKEKDKERLRAEADAKARAKKEAEAKTAKTGSTSAASSSSSRPSASAAASAIAEPPTIPLNPQIQKATYVSQAFLCILLYYVHQQLGFLLLVFFVWQFIDAQNSAQARMAAARSTILSYSAAAPSRSVDGSERTRSSSKAKDEDGVEMDPAMKTKLEAARRAKNSSEERIIRETERDATRPGSSAQVTSEVKSTAAEQPGAASAGRTSGTPLESKVGSVSEDSVREDLMRQLKEMDLIVRNGRNVEKPTEEEKQGLKSAEEKRNALRKAWSKLTMPSAEMLNGLRPDEAVKPESREVEIKSVSNSVASVPPDSEKMIEFRQQIKEMEAYILRYRKIDDPTDEQKVKLRRGEEKRHLMKKELVEMAERAKVGSSGLSPEEKEKLA</sequence>
<reference evidence="2 3" key="1">
    <citation type="journal article" date="2024" name="bioRxiv">
        <title>Comparative genomics of Cryptococcus and Kwoniella reveals pathogenesis evolution and contrasting karyotype dynamics via intercentromeric recombination or chromosome fusion.</title>
        <authorList>
            <person name="Coelho M.A."/>
            <person name="David-Palma M."/>
            <person name="Shea T."/>
            <person name="Bowers K."/>
            <person name="McGinley-Smith S."/>
            <person name="Mohammad A.W."/>
            <person name="Gnirke A."/>
            <person name="Yurkov A.M."/>
            <person name="Nowrousian M."/>
            <person name="Sun S."/>
            <person name="Cuomo C.A."/>
            <person name="Heitman J."/>
        </authorList>
    </citation>
    <scope>NUCLEOTIDE SEQUENCE [LARGE SCALE GENOMIC DNA]</scope>
    <source>
        <strain evidence="2 3">CBS 13917</strain>
    </source>
</reference>
<feature type="compositionally biased region" description="Basic and acidic residues" evidence="1">
    <location>
        <begin position="256"/>
        <end position="314"/>
    </location>
</feature>
<feature type="region of interest" description="Disordered" evidence="1">
    <location>
        <begin position="489"/>
        <end position="610"/>
    </location>
</feature>
<feature type="compositionally biased region" description="Basic residues" evidence="1">
    <location>
        <begin position="431"/>
        <end position="446"/>
    </location>
</feature>
<name>A0AAW0Z092_9TREE</name>
<feature type="compositionally biased region" description="Basic and acidic residues" evidence="1">
    <location>
        <begin position="547"/>
        <end position="587"/>
    </location>
</feature>
<feature type="region of interest" description="Disordered" evidence="1">
    <location>
        <begin position="800"/>
        <end position="822"/>
    </location>
</feature>
<feature type="compositionally biased region" description="Low complexity" evidence="1">
    <location>
        <begin position="588"/>
        <end position="610"/>
    </location>
</feature>
<evidence type="ECO:0000313" key="3">
    <source>
        <dbReference type="Proteomes" id="UP001388673"/>
    </source>
</evidence>
<evidence type="ECO:0000313" key="2">
    <source>
        <dbReference type="EMBL" id="KAK8861340.1"/>
    </source>
</evidence>
<comment type="caution">
    <text evidence="2">The sequence shown here is derived from an EMBL/GenBank/DDBJ whole genome shotgun (WGS) entry which is preliminary data.</text>
</comment>
<feature type="compositionally biased region" description="Basic and acidic residues" evidence="1">
    <location>
        <begin position="499"/>
        <end position="539"/>
    </location>
</feature>
<feature type="compositionally biased region" description="Polar residues" evidence="1">
    <location>
        <begin position="379"/>
        <end position="388"/>
    </location>
</feature>
<dbReference type="RefSeq" id="XP_066803965.1">
    <property type="nucleotide sequence ID" value="XM_066945276.1"/>
</dbReference>
<feature type="compositionally biased region" description="Basic and acidic residues" evidence="1">
    <location>
        <begin position="336"/>
        <end position="351"/>
    </location>
</feature>
<keyword evidence="3" id="KW-1185">Reference proteome</keyword>
<gene>
    <name evidence="2" type="ORF">IAR55_002159</name>
</gene>
<proteinExistence type="predicted"/>
<dbReference type="GeneID" id="92179418"/>
<feature type="region of interest" description="Disordered" evidence="1">
    <location>
        <begin position="100"/>
        <end position="121"/>
    </location>
</feature>
<protein>
    <submittedName>
        <fullName evidence="2">Uncharacterized protein</fullName>
    </submittedName>
</protein>
<feature type="region of interest" description="Disordered" evidence="1">
    <location>
        <begin position="232"/>
        <end position="251"/>
    </location>
</feature>
<feature type="compositionally biased region" description="Polar residues" evidence="1">
    <location>
        <begin position="741"/>
        <end position="756"/>
    </location>
</feature>
<feature type="region of interest" description="Disordered" evidence="1">
    <location>
        <begin position="925"/>
        <end position="944"/>
    </location>
</feature>